<evidence type="ECO:0000256" key="3">
    <source>
        <dbReference type="ARBA" id="ARBA00023125"/>
    </source>
</evidence>
<dbReference type="OrthoDB" id="71302at2759"/>
<protein>
    <submittedName>
        <fullName evidence="7">Transcription factor bHLH51</fullName>
    </submittedName>
</protein>
<name>A0A9N7R642_STRHE</name>
<dbReference type="Gene3D" id="4.10.280.10">
    <property type="entry name" value="Helix-loop-helix DNA-binding domain"/>
    <property type="match status" value="1"/>
</dbReference>
<dbReference type="PANTHER" id="PTHR45844">
    <property type="entry name" value="TRANSCRIPTION FACTOR BHLH30"/>
    <property type="match status" value="1"/>
</dbReference>
<dbReference type="GO" id="GO:0003677">
    <property type="term" value="F:DNA binding"/>
    <property type="evidence" value="ECO:0007669"/>
    <property type="project" value="UniProtKB-KW"/>
</dbReference>
<dbReference type="InterPro" id="IPR011598">
    <property type="entry name" value="bHLH_dom"/>
</dbReference>
<reference evidence="7" key="1">
    <citation type="submission" date="2019-12" db="EMBL/GenBank/DDBJ databases">
        <authorList>
            <person name="Scholes J."/>
        </authorList>
    </citation>
    <scope>NUCLEOTIDE SEQUENCE</scope>
</reference>
<dbReference type="GO" id="GO:0005634">
    <property type="term" value="C:nucleus"/>
    <property type="evidence" value="ECO:0007669"/>
    <property type="project" value="UniProtKB-SubCell"/>
</dbReference>
<evidence type="ECO:0000313" key="7">
    <source>
        <dbReference type="EMBL" id="CAA0813994.1"/>
    </source>
</evidence>
<keyword evidence="5" id="KW-0539">Nucleus</keyword>
<evidence type="ECO:0000256" key="1">
    <source>
        <dbReference type="ARBA" id="ARBA00004123"/>
    </source>
</evidence>
<keyword evidence="8" id="KW-1185">Reference proteome</keyword>
<evidence type="ECO:0000313" key="8">
    <source>
        <dbReference type="Proteomes" id="UP001153555"/>
    </source>
</evidence>
<sequence>MKTTAALRRHSEAERRRRGRINAHLQILRDLVGAEEKMDKATLLGEVVNQLKQLKRAVKQSTEGLNIPIDTDDVNIEILETHDNDVVNGLFYIKASICCDYGPELFSGLRQAIIDLPVRLCGCKISTLGGRVKIIFLIDKGEKEEDSEFVATSLRVVLCDIMKKSSAPAELSPRPVHFPLKRALYE</sequence>
<evidence type="ECO:0000256" key="4">
    <source>
        <dbReference type="ARBA" id="ARBA00023163"/>
    </source>
</evidence>
<proteinExistence type="predicted"/>
<comment type="caution">
    <text evidence="7">The sequence shown here is derived from an EMBL/GenBank/DDBJ whole genome shotgun (WGS) entry which is preliminary data.</text>
</comment>
<dbReference type="GO" id="GO:0046983">
    <property type="term" value="F:protein dimerization activity"/>
    <property type="evidence" value="ECO:0007669"/>
    <property type="project" value="InterPro"/>
</dbReference>
<keyword evidence="4" id="KW-0804">Transcription</keyword>
<evidence type="ECO:0000259" key="6">
    <source>
        <dbReference type="PROSITE" id="PS50888"/>
    </source>
</evidence>
<dbReference type="PANTHER" id="PTHR45844:SF9">
    <property type="entry name" value="OS09G0463900 PROTEIN"/>
    <property type="match status" value="1"/>
</dbReference>
<dbReference type="PROSITE" id="PS50888">
    <property type="entry name" value="BHLH"/>
    <property type="match status" value="1"/>
</dbReference>
<evidence type="ECO:0000256" key="2">
    <source>
        <dbReference type="ARBA" id="ARBA00023015"/>
    </source>
</evidence>
<organism evidence="7 8">
    <name type="scientific">Striga hermonthica</name>
    <name type="common">Purple witchweed</name>
    <name type="synonym">Buchnera hermonthica</name>
    <dbReference type="NCBI Taxonomy" id="68872"/>
    <lineage>
        <taxon>Eukaryota</taxon>
        <taxon>Viridiplantae</taxon>
        <taxon>Streptophyta</taxon>
        <taxon>Embryophyta</taxon>
        <taxon>Tracheophyta</taxon>
        <taxon>Spermatophyta</taxon>
        <taxon>Magnoliopsida</taxon>
        <taxon>eudicotyledons</taxon>
        <taxon>Gunneridae</taxon>
        <taxon>Pentapetalae</taxon>
        <taxon>asterids</taxon>
        <taxon>lamiids</taxon>
        <taxon>Lamiales</taxon>
        <taxon>Orobanchaceae</taxon>
        <taxon>Buchnereae</taxon>
        <taxon>Striga</taxon>
    </lineage>
</organism>
<dbReference type="AlphaFoldDB" id="A0A9N7R642"/>
<feature type="domain" description="BHLH" evidence="6">
    <location>
        <begin position="5"/>
        <end position="54"/>
    </location>
</feature>
<dbReference type="Proteomes" id="UP001153555">
    <property type="component" value="Unassembled WGS sequence"/>
</dbReference>
<dbReference type="SMART" id="SM00353">
    <property type="entry name" value="HLH"/>
    <property type="match status" value="1"/>
</dbReference>
<dbReference type="EMBL" id="CACSLK010012206">
    <property type="protein sequence ID" value="CAA0813994.1"/>
    <property type="molecule type" value="Genomic_DNA"/>
</dbReference>
<dbReference type="InterPro" id="IPR036638">
    <property type="entry name" value="HLH_DNA-bd_sf"/>
</dbReference>
<accession>A0A9N7R642</accession>
<keyword evidence="3" id="KW-0238">DNA-binding</keyword>
<dbReference type="SUPFAM" id="SSF47459">
    <property type="entry name" value="HLH, helix-loop-helix DNA-binding domain"/>
    <property type="match status" value="1"/>
</dbReference>
<dbReference type="InterPro" id="IPR045847">
    <property type="entry name" value="AIG1-like"/>
</dbReference>
<gene>
    <name evidence="7" type="ORF">SHERM_14328</name>
</gene>
<evidence type="ECO:0000256" key="5">
    <source>
        <dbReference type="ARBA" id="ARBA00023242"/>
    </source>
</evidence>
<comment type="subcellular location">
    <subcellularLocation>
        <location evidence="1">Nucleus</location>
    </subcellularLocation>
</comment>
<dbReference type="Pfam" id="PF00010">
    <property type="entry name" value="HLH"/>
    <property type="match status" value="1"/>
</dbReference>
<keyword evidence="2" id="KW-0805">Transcription regulation</keyword>
<dbReference type="GO" id="GO:0003700">
    <property type="term" value="F:DNA-binding transcription factor activity"/>
    <property type="evidence" value="ECO:0007669"/>
    <property type="project" value="InterPro"/>
</dbReference>